<name>A0AAE1CZQ3_9GAST</name>
<sequence>MVLECFRDQGKPRVYTATQVHLCQVDSFLPLETIESFDALIDAPNGILCKSRVNVLKQKPKPILEWPVCRGLNVLTAQDMEPS</sequence>
<reference evidence="1" key="1">
    <citation type="journal article" date="2023" name="G3 (Bethesda)">
        <title>A reference genome for the long-term kleptoplast-retaining sea slug Elysia crispata morphotype clarki.</title>
        <authorList>
            <person name="Eastman K.E."/>
            <person name="Pendleton A.L."/>
            <person name="Shaikh M.A."/>
            <person name="Suttiyut T."/>
            <person name="Ogas R."/>
            <person name="Tomko P."/>
            <person name="Gavelis G."/>
            <person name="Widhalm J.R."/>
            <person name="Wisecaver J.H."/>
        </authorList>
    </citation>
    <scope>NUCLEOTIDE SEQUENCE</scope>
    <source>
        <strain evidence="1">ECLA1</strain>
    </source>
</reference>
<dbReference type="Proteomes" id="UP001283361">
    <property type="component" value="Unassembled WGS sequence"/>
</dbReference>
<evidence type="ECO:0000313" key="2">
    <source>
        <dbReference type="Proteomes" id="UP001283361"/>
    </source>
</evidence>
<gene>
    <name evidence="1" type="ORF">RRG08_041781</name>
</gene>
<protein>
    <submittedName>
        <fullName evidence="1">Uncharacterized protein</fullName>
    </submittedName>
</protein>
<dbReference type="AlphaFoldDB" id="A0AAE1CZQ3"/>
<dbReference type="EMBL" id="JAWDGP010006066">
    <property type="protein sequence ID" value="KAK3747944.1"/>
    <property type="molecule type" value="Genomic_DNA"/>
</dbReference>
<keyword evidence="2" id="KW-1185">Reference proteome</keyword>
<proteinExistence type="predicted"/>
<organism evidence="1 2">
    <name type="scientific">Elysia crispata</name>
    <name type="common">lettuce slug</name>
    <dbReference type="NCBI Taxonomy" id="231223"/>
    <lineage>
        <taxon>Eukaryota</taxon>
        <taxon>Metazoa</taxon>
        <taxon>Spiralia</taxon>
        <taxon>Lophotrochozoa</taxon>
        <taxon>Mollusca</taxon>
        <taxon>Gastropoda</taxon>
        <taxon>Heterobranchia</taxon>
        <taxon>Euthyneura</taxon>
        <taxon>Panpulmonata</taxon>
        <taxon>Sacoglossa</taxon>
        <taxon>Placobranchoidea</taxon>
        <taxon>Plakobranchidae</taxon>
        <taxon>Elysia</taxon>
    </lineage>
</organism>
<comment type="caution">
    <text evidence="1">The sequence shown here is derived from an EMBL/GenBank/DDBJ whole genome shotgun (WGS) entry which is preliminary data.</text>
</comment>
<accession>A0AAE1CZQ3</accession>
<evidence type="ECO:0000313" key="1">
    <source>
        <dbReference type="EMBL" id="KAK3747944.1"/>
    </source>
</evidence>